<evidence type="ECO:0000313" key="1">
    <source>
        <dbReference type="EMBL" id="CAH2404623.1"/>
    </source>
</evidence>
<dbReference type="PANTHER" id="PTHR36109:SF2">
    <property type="entry name" value="MEMBRANE PROTEIN"/>
    <property type="match status" value="1"/>
</dbReference>
<reference evidence="1 2" key="1">
    <citation type="submission" date="2022-03" db="EMBL/GenBank/DDBJ databases">
        <authorList>
            <person name="Brunel B."/>
        </authorList>
    </citation>
    <scope>NUCLEOTIDE SEQUENCE [LARGE SCALE GENOMIC DNA]</scope>
    <source>
        <strain evidence="1">STM5069sample</strain>
    </source>
</reference>
<dbReference type="Proteomes" id="UP001153050">
    <property type="component" value="Unassembled WGS sequence"/>
</dbReference>
<organism evidence="1 2">
    <name type="scientific">Mesorhizobium escarrei</name>
    <dbReference type="NCBI Taxonomy" id="666018"/>
    <lineage>
        <taxon>Bacteria</taxon>
        <taxon>Pseudomonadati</taxon>
        <taxon>Pseudomonadota</taxon>
        <taxon>Alphaproteobacteria</taxon>
        <taxon>Hyphomicrobiales</taxon>
        <taxon>Phyllobacteriaceae</taxon>
        <taxon>Mesorhizobium</taxon>
    </lineage>
</organism>
<accession>A0ABN8K301</accession>
<gene>
    <name evidence="1" type="ORF">MES5069_430037</name>
</gene>
<dbReference type="PANTHER" id="PTHR36109">
    <property type="entry name" value="MEMBRANE PROTEIN-RELATED"/>
    <property type="match status" value="1"/>
</dbReference>
<protein>
    <submittedName>
        <fullName evidence="1">Membrane protein</fullName>
    </submittedName>
</protein>
<keyword evidence="2" id="KW-1185">Reference proteome</keyword>
<dbReference type="InterPro" id="IPR052948">
    <property type="entry name" value="Low_temp-induced_all0457"/>
</dbReference>
<sequence>MKTVTGLFDNYDDASEAVGDLEATGVPAADISIVASNSSDWYDDDRSEAGEDAASGAGVGAVVGGTGGLLTGLGIMAIPGVGPVVAAGWLAATAAGALAGAAVGGAAGGIIGALTDSGVPESDAHVYAEGVRRGGTLVTAKVADELVPSAEQILNQSRSVDLAERRRDYEAAGWTGFDAAAEDYTADEIERDRALNTNRI</sequence>
<name>A0ABN8K301_9HYPH</name>
<evidence type="ECO:0000313" key="2">
    <source>
        <dbReference type="Proteomes" id="UP001153050"/>
    </source>
</evidence>
<dbReference type="RefSeq" id="WP_254020074.1">
    <property type="nucleotide sequence ID" value="NZ_CAKXZT010000139.1"/>
</dbReference>
<comment type="caution">
    <text evidence="1">The sequence shown here is derived from an EMBL/GenBank/DDBJ whole genome shotgun (WGS) entry which is preliminary data.</text>
</comment>
<proteinExistence type="predicted"/>
<dbReference type="EMBL" id="CAKXZT010000139">
    <property type="protein sequence ID" value="CAH2404623.1"/>
    <property type="molecule type" value="Genomic_DNA"/>
</dbReference>